<dbReference type="Proteomes" id="UP000183200">
    <property type="component" value="Unassembled WGS sequence"/>
</dbReference>
<dbReference type="Pfam" id="PF10670">
    <property type="entry name" value="DUF4198"/>
    <property type="match status" value="1"/>
</dbReference>
<accession>A0A1G9SMI3</accession>
<keyword evidence="1" id="KW-0732">Signal</keyword>
<evidence type="ECO:0000313" key="2">
    <source>
        <dbReference type="EMBL" id="SDM36500.1"/>
    </source>
</evidence>
<evidence type="ECO:0000256" key="1">
    <source>
        <dbReference type="SAM" id="SignalP"/>
    </source>
</evidence>
<dbReference type="InterPro" id="IPR019613">
    <property type="entry name" value="DUF4198"/>
</dbReference>
<dbReference type="EMBL" id="FNGY01000003">
    <property type="protein sequence ID" value="SDM36500.1"/>
    <property type="molecule type" value="Genomic_DNA"/>
</dbReference>
<dbReference type="STRING" id="430522.BFS30_03265"/>
<organism evidence="2 3">
    <name type="scientific">Pedobacter steynii</name>
    <dbReference type="NCBI Taxonomy" id="430522"/>
    <lineage>
        <taxon>Bacteria</taxon>
        <taxon>Pseudomonadati</taxon>
        <taxon>Bacteroidota</taxon>
        <taxon>Sphingobacteriia</taxon>
        <taxon>Sphingobacteriales</taxon>
        <taxon>Sphingobacteriaceae</taxon>
        <taxon>Pedobacter</taxon>
    </lineage>
</organism>
<evidence type="ECO:0008006" key="4">
    <source>
        <dbReference type="Google" id="ProtNLM"/>
    </source>
</evidence>
<proteinExistence type="predicted"/>
<name>A0A1G9SMI3_9SPHI</name>
<gene>
    <name evidence="2" type="ORF">SAMN05421820_103646</name>
</gene>
<dbReference type="RefSeq" id="WP_074606532.1">
    <property type="nucleotide sequence ID" value="NZ_FNGY01000003.1"/>
</dbReference>
<reference evidence="3" key="1">
    <citation type="submission" date="2016-10" db="EMBL/GenBank/DDBJ databases">
        <authorList>
            <person name="Varghese N."/>
            <person name="Submissions S."/>
        </authorList>
    </citation>
    <scope>NUCLEOTIDE SEQUENCE [LARGE SCALE GENOMIC DNA]</scope>
    <source>
        <strain evidence="3">DSM 19110</strain>
    </source>
</reference>
<dbReference type="AlphaFoldDB" id="A0A1G9SMI3"/>
<keyword evidence="3" id="KW-1185">Reference proteome</keyword>
<protein>
    <recommendedName>
        <fullName evidence="4">DUF4198 domain-containing protein</fullName>
    </recommendedName>
</protein>
<feature type="signal peptide" evidence="1">
    <location>
        <begin position="1"/>
        <end position="22"/>
    </location>
</feature>
<sequence length="235" mass="25429">MNKLKTLVLSLILMFSVNQLFAHALFIKTAANGKKGAAQEVKIFYGEPGENQPEKLGDWWSDTKEFSLWLINPQGEKEQLKVTPKEDHFVASFTPAADGVYTLSISHTVKQIAGKKQYQFNAAALVSVGKANVGNTALANKADLGVFVDALASLKTGKAITLSSHFKAQPTGDVEVSVFAPKGWTKQVKTGADGKTTFIPEWPGTYLLEAGKNEKVEGQAFESIERIATLSIAVN</sequence>
<evidence type="ECO:0000313" key="3">
    <source>
        <dbReference type="Proteomes" id="UP000183200"/>
    </source>
</evidence>
<feature type="chain" id="PRO_5010186918" description="DUF4198 domain-containing protein" evidence="1">
    <location>
        <begin position="23"/>
        <end position="235"/>
    </location>
</feature>
<dbReference type="OrthoDB" id="1148550at2"/>